<feature type="transmembrane region" description="Helical" evidence="2">
    <location>
        <begin position="198"/>
        <end position="217"/>
    </location>
</feature>
<sequence>MRVVERLARRERIWRELDALLLRFEEAGALRGRTVPLGKRGEAVEPDPDPSAPSPDGRIGAPEVIRLGELYRAACADLMLAEAYDLPRDTVAYLHALVGRAHNALYRTRGFRVRTWATELLDVVPRRLRSDPFLRISSVLFWGLMLIAGALAAARPGFAEKVVGAEQVASLEEMYSRPLTELPRDDEFMTGFYINHNAAIGLKCYAYGLTFGLMTLYELSFQAIVLGTMFGHMATTPMAANFYEFVTAHGPFELTAIVFSGAAGLRLGWGLIDTKGMRRVDSLGREARASLPIAGAAVCLFVLAAFLEGFVSASGLPYAAKAGVAVGSTMLLLLYLVAGGRGGSRTGVTDE</sequence>
<keyword evidence="2" id="KW-0472">Membrane</keyword>
<evidence type="ECO:0000313" key="4">
    <source>
        <dbReference type="Proteomes" id="UP000280296"/>
    </source>
</evidence>
<keyword evidence="2" id="KW-0812">Transmembrane</keyword>
<organism evidence="3 4">
    <name type="scientific">Tautonia sociabilis</name>
    <dbReference type="NCBI Taxonomy" id="2080755"/>
    <lineage>
        <taxon>Bacteria</taxon>
        <taxon>Pseudomonadati</taxon>
        <taxon>Planctomycetota</taxon>
        <taxon>Planctomycetia</taxon>
        <taxon>Isosphaerales</taxon>
        <taxon>Isosphaeraceae</taxon>
        <taxon>Tautonia</taxon>
    </lineage>
</organism>
<dbReference type="PANTHER" id="PTHR35337">
    <property type="entry name" value="SLR1478 PROTEIN"/>
    <property type="match status" value="1"/>
</dbReference>
<dbReference type="Proteomes" id="UP000280296">
    <property type="component" value="Unassembled WGS sequence"/>
</dbReference>
<feature type="region of interest" description="Disordered" evidence="1">
    <location>
        <begin position="38"/>
        <end position="59"/>
    </location>
</feature>
<keyword evidence="4" id="KW-1185">Reference proteome</keyword>
<reference evidence="3 4" key="1">
    <citation type="submission" date="2018-12" db="EMBL/GenBank/DDBJ databases">
        <authorList>
            <person name="Toschakov S.V."/>
        </authorList>
    </citation>
    <scope>NUCLEOTIDE SEQUENCE [LARGE SCALE GENOMIC DNA]</scope>
    <source>
        <strain evidence="3 4">GM2012</strain>
    </source>
</reference>
<accession>A0A432MG03</accession>
<dbReference type="Pfam" id="PF01944">
    <property type="entry name" value="SpoIIM"/>
    <property type="match status" value="1"/>
</dbReference>
<reference evidence="3 4" key="2">
    <citation type="submission" date="2019-01" db="EMBL/GenBank/DDBJ databases">
        <title>Tautonia sociabilis, a novel thermotolerant planctomycete of Isosphaeraceae family, isolated from a 4000 m deep subterranean habitat.</title>
        <authorList>
            <person name="Kovaleva O.L."/>
            <person name="Elcheninov A.G."/>
            <person name="Van Heerden E."/>
            <person name="Toshchakov S.V."/>
            <person name="Novikov A."/>
            <person name="Bonch-Osmolovskaya E.A."/>
            <person name="Kublanov I.V."/>
        </authorList>
    </citation>
    <scope>NUCLEOTIDE SEQUENCE [LARGE SCALE GENOMIC DNA]</scope>
    <source>
        <strain evidence="3 4">GM2012</strain>
    </source>
</reference>
<comment type="caution">
    <text evidence="3">The sequence shown here is derived from an EMBL/GenBank/DDBJ whole genome shotgun (WGS) entry which is preliminary data.</text>
</comment>
<dbReference type="PANTHER" id="PTHR35337:SF1">
    <property type="entry name" value="SLR1478 PROTEIN"/>
    <property type="match status" value="1"/>
</dbReference>
<keyword evidence="2" id="KW-1133">Transmembrane helix</keyword>
<protein>
    <submittedName>
        <fullName evidence="3">Stage II sporulation protein M</fullName>
    </submittedName>
</protein>
<feature type="transmembrane region" description="Helical" evidence="2">
    <location>
        <begin position="293"/>
        <end position="312"/>
    </location>
</feature>
<gene>
    <name evidence="3" type="ORF">TsocGM_18765</name>
</gene>
<dbReference type="RefSeq" id="WP_126726996.1">
    <property type="nucleotide sequence ID" value="NZ_RYZH01000040.1"/>
</dbReference>
<evidence type="ECO:0000256" key="2">
    <source>
        <dbReference type="SAM" id="Phobius"/>
    </source>
</evidence>
<name>A0A432MG03_9BACT</name>
<evidence type="ECO:0000313" key="3">
    <source>
        <dbReference type="EMBL" id="RUL85417.1"/>
    </source>
</evidence>
<dbReference type="OrthoDB" id="9800053at2"/>
<feature type="transmembrane region" description="Helical" evidence="2">
    <location>
        <begin position="318"/>
        <end position="338"/>
    </location>
</feature>
<dbReference type="AlphaFoldDB" id="A0A432MG03"/>
<dbReference type="EMBL" id="RYZH01000040">
    <property type="protein sequence ID" value="RUL85417.1"/>
    <property type="molecule type" value="Genomic_DNA"/>
</dbReference>
<proteinExistence type="predicted"/>
<dbReference type="InterPro" id="IPR002798">
    <property type="entry name" value="SpoIIM-like"/>
</dbReference>
<evidence type="ECO:0000256" key="1">
    <source>
        <dbReference type="SAM" id="MobiDB-lite"/>
    </source>
</evidence>
<feature type="transmembrane region" description="Helical" evidence="2">
    <location>
        <begin position="254"/>
        <end position="272"/>
    </location>
</feature>